<proteinExistence type="predicted"/>
<protein>
    <submittedName>
        <fullName evidence="1">Uncharacterized protein</fullName>
    </submittedName>
</protein>
<dbReference type="OrthoDB" id="5654347at2"/>
<name>A0A0W0VCZ3_9GAMM</name>
<dbReference type="PATRIC" id="fig|456.5.peg.2474"/>
<dbReference type="Proteomes" id="UP000055035">
    <property type="component" value="Unassembled WGS sequence"/>
</dbReference>
<keyword evidence="2" id="KW-1185">Reference proteome</keyword>
<organism evidence="1 2">
    <name type="scientific">Legionella jordanis</name>
    <dbReference type="NCBI Taxonomy" id="456"/>
    <lineage>
        <taxon>Bacteria</taxon>
        <taxon>Pseudomonadati</taxon>
        <taxon>Pseudomonadota</taxon>
        <taxon>Gammaproteobacteria</taxon>
        <taxon>Legionellales</taxon>
        <taxon>Legionellaceae</taxon>
        <taxon>Legionella</taxon>
    </lineage>
</organism>
<dbReference type="AlphaFoldDB" id="A0A0W0VCZ3"/>
<evidence type="ECO:0000313" key="2">
    <source>
        <dbReference type="Proteomes" id="UP000055035"/>
    </source>
</evidence>
<accession>A0A0W0VCZ3</accession>
<dbReference type="STRING" id="456.Ljor_2297"/>
<sequence length="87" mass="10172">MYDEMDAIKEDFHNVLQRNGYSPNQFEINIKRGSEYNPYQIVTIQIIITVSKNAIEKQYHLYPGWHSSSNWPADFESDLQQGVFDAS</sequence>
<dbReference type="RefSeq" id="WP_058471692.1">
    <property type="nucleotide sequence ID" value="NZ_CAAAIC010000001.1"/>
</dbReference>
<evidence type="ECO:0000313" key="1">
    <source>
        <dbReference type="EMBL" id="KTD17991.1"/>
    </source>
</evidence>
<gene>
    <name evidence="1" type="ORF">Ljor_2297</name>
</gene>
<dbReference type="EMBL" id="LNYJ01000011">
    <property type="protein sequence ID" value="KTD17991.1"/>
    <property type="molecule type" value="Genomic_DNA"/>
</dbReference>
<comment type="caution">
    <text evidence="1">The sequence shown here is derived from an EMBL/GenBank/DDBJ whole genome shotgun (WGS) entry which is preliminary data.</text>
</comment>
<reference evidence="1 2" key="1">
    <citation type="submission" date="2015-11" db="EMBL/GenBank/DDBJ databases">
        <title>Genomic analysis of 38 Legionella species identifies large and diverse effector repertoires.</title>
        <authorList>
            <person name="Burstein D."/>
            <person name="Amaro F."/>
            <person name="Zusman T."/>
            <person name="Lifshitz Z."/>
            <person name="Cohen O."/>
            <person name="Gilbert J.A."/>
            <person name="Pupko T."/>
            <person name="Shuman H.A."/>
            <person name="Segal G."/>
        </authorList>
    </citation>
    <scope>NUCLEOTIDE SEQUENCE [LARGE SCALE GENOMIC DNA]</scope>
    <source>
        <strain evidence="1 2">BL-540</strain>
    </source>
</reference>